<reference evidence="1" key="2">
    <citation type="submission" date="2015-06" db="UniProtKB">
        <authorList>
            <consortium name="EnsemblMetazoa"/>
        </authorList>
    </citation>
    <scope>IDENTIFICATION</scope>
</reference>
<evidence type="ECO:0000313" key="1">
    <source>
        <dbReference type="EnsemblMetazoa" id="MESCA001140-PA"/>
    </source>
</evidence>
<sequence>MINHEITQEQYKTYKCRTVKEKIYSNPNSMLLPFTIHDKKLENLVRKSKVRNWQPPNLSTVVVVPKSSWSSSFNFFNKSSFTEVSGIRSSIPGLKRESGIHAIHPMKVLSSTFEGLETSEISLLLKELFFKAQRKEELYIVVSHERSVFCPFGGSEAAGNLVCNGGCNIIMQCNAMPSFHAFHSKDSLYAMKTMKNRLEILNQATTTSAMANAQRK</sequence>
<accession>T1GCW7</accession>
<proteinExistence type="predicted"/>
<reference evidence="2" key="1">
    <citation type="submission" date="2013-02" db="EMBL/GenBank/DDBJ databases">
        <authorList>
            <person name="Hughes D."/>
        </authorList>
    </citation>
    <scope>NUCLEOTIDE SEQUENCE</scope>
    <source>
        <strain>Durham</strain>
        <strain evidence="2">NC isolate 2 -- Noor lab</strain>
    </source>
</reference>
<dbReference type="Proteomes" id="UP000015102">
    <property type="component" value="Unassembled WGS sequence"/>
</dbReference>
<name>T1GCW7_MEGSC</name>
<organism evidence="1 2">
    <name type="scientific">Megaselia scalaris</name>
    <name type="common">Humpbacked fly</name>
    <name type="synonym">Phora scalaris</name>
    <dbReference type="NCBI Taxonomy" id="36166"/>
    <lineage>
        <taxon>Eukaryota</taxon>
        <taxon>Metazoa</taxon>
        <taxon>Ecdysozoa</taxon>
        <taxon>Arthropoda</taxon>
        <taxon>Hexapoda</taxon>
        <taxon>Insecta</taxon>
        <taxon>Pterygota</taxon>
        <taxon>Neoptera</taxon>
        <taxon>Endopterygota</taxon>
        <taxon>Diptera</taxon>
        <taxon>Brachycera</taxon>
        <taxon>Muscomorpha</taxon>
        <taxon>Platypezoidea</taxon>
        <taxon>Phoridae</taxon>
        <taxon>Megaseliini</taxon>
        <taxon>Megaselia</taxon>
    </lineage>
</organism>
<dbReference type="EMBL" id="CAQQ02146331">
    <property type="status" value="NOT_ANNOTATED_CDS"/>
    <property type="molecule type" value="Genomic_DNA"/>
</dbReference>
<dbReference type="EMBL" id="CAQQ02146332">
    <property type="status" value="NOT_ANNOTATED_CDS"/>
    <property type="molecule type" value="Genomic_DNA"/>
</dbReference>
<dbReference type="AlphaFoldDB" id="T1GCW7"/>
<protein>
    <submittedName>
        <fullName evidence="1">Uncharacterized protein</fullName>
    </submittedName>
</protein>
<dbReference type="EnsemblMetazoa" id="MESCA001140-RA">
    <property type="protein sequence ID" value="MESCA001140-PA"/>
    <property type="gene ID" value="MESCA001140"/>
</dbReference>
<dbReference type="HOGENOM" id="CLU_1278941_0_0_1"/>
<evidence type="ECO:0000313" key="2">
    <source>
        <dbReference type="Proteomes" id="UP000015102"/>
    </source>
</evidence>
<keyword evidence="2" id="KW-1185">Reference proteome</keyword>